<evidence type="ECO:0000313" key="2">
    <source>
        <dbReference type="Proteomes" id="UP001381693"/>
    </source>
</evidence>
<name>A0AAN8XFT8_HALRR</name>
<dbReference type="EMBL" id="JAXCGZ010007891">
    <property type="protein sequence ID" value="KAK7078320.1"/>
    <property type="molecule type" value="Genomic_DNA"/>
</dbReference>
<dbReference type="Proteomes" id="UP001381693">
    <property type="component" value="Unassembled WGS sequence"/>
</dbReference>
<sequence>MIQCDWIIHEVSRGQKVMESTDPWYIKMDPVAVIARKGNKRQIFTSVSDYSKCTICQTTTDDQGYLYIT</sequence>
<organism evidence="1 2">
    <name type="scientific">Halocaridina rubra</name>
    <name type="common">Hawaiian red shrimp</name>
    <dbReference type="NCBI Taxonomy" id="373956"/>
    <lineage>
        <taxon>Eukaryota</taxon>
        <taxon>Metazoa</taxon>
        <taxon>Ecdysozoa</taxon>
        <taxon>Arthropoda</taxon>
        <taxon>Crustacea</taxon>
        <taxon>Multicrustacea</taxon>
        <taxon>Malacostraca</taxon>
        <taxon>Eumalacostraca</taxon>
        <taxon>Eucarida</taxon>
        <taxon>Decapoda</taxon>
        <taxon>Pleocyemata</taxon>
        <taxon>Caridea</taxon>
        <taxon>Atyoidea</taxon>
        <taxon>Atyidae</taxon>
        <taxon>Halocaridina</taxon>
    </lineage>
</organism>
<protein>
    <submittedName>
        <fullName evidence="1">Uncharacterized protein</fullName>
    </submittedName>
</protein>
<proteinExistence type="predicted"/>
<reference evidence="1 2" key="1">
    <citation type="submission" date="2023-11" db="EMBL/GenBank/DDBJ databases">
        <title>Halocaridina rubra genome assembly.</title>
        <authorList>
            <person name="Smith C."/>
        </authorList>
    </citation>
    <scope>NUCLEOTIDE SEQUENCE [LARGE SCALE GENOMIC DNA]</scope>
    <source>
        <strain evidence="1">EP-1</strain>
        <tissue evidence="1">Whole</tissue>
    </source>
</reference>
<comment type="caution">
    <text evidence="1">The sequence shown here is derived from an EMBL/GenBank/DDBJ whole genome shotgun (WGS) entry which is preliminary data.</text>
</comment>
<evidence type="ECO:0000313" key="1">
    <source>
        <dbReference type="EMBL" id="KAK7078320.1"/>
    </source>
</evidence>
<accession>A0AAN8XFT8</accession>
<keyword evidence="2" id="KW-1185">Reference proteome</keyword>
<gene>
    <name evidence="1" type="ORF">SK128_027263</name>
</gene>
<dbReference type="AlphaFoldDB" id="A0AAN8XFT8"/>